<accession>A0A1A8WL03</accession>
<organism evidence="1 2">
    <name type="scientific">Plasmodium ovale curtisi</name>
    <dbReference type="NCBI Taxonomy" id="864141"/>
    <lineage>
        <taxon>Eukaryota</taxon>
        <taxon>Sar</taxon>
        <taxon>Alveolata</taxon>
        <taxon>Apicomplexa</taxon>
        <taxon>Aconoidasida</taxon>
        <taxon>Haemosporida</taxon>
        <taxon>Plasmodiidae</taxon>
        <taxon>Plasmodium</taxon>
        <taxon>Plasmodium (Plasmodium)</taxon>
    </lineage>
</organism>
<gene>
    <name evidence="1" type="ORF">POVCU2_0076890</name>
</gene>
<dbReference type="EMBL" id="FLQU01001395">
    <property type="protein sequence ID" value="SBS92834.1"/>
    <property type="molecule type" value="Genomic_DNA"/>
</dbReference>
<dbReference type="Pfam" id="PF05795">
    <property type="entry name" value="Plasmodium_Vir"/>
    <property type="match status" value="2"/>
</dbReference>
<reference evidence="2" key="1">
    <citation type="submission" date="2016-05" db="EMBL/GenBank/DDBJ databases">
        <authorList>
            <person name="Naeem Raeece"/>
        </authorList>
    </citation>
    <scope>NUCLEOTIDE SEQUENCE [LARGE SCALE GENOMIC DNA]</scope>
</reference>
<name>A0A1A8WL03_PLAOA</name>
<dbReference type="VEuPathDB" id="PlasmoDB:PocGH01_00022900"/>
<sequence length="338" mass="39368">MSFQDHYRKLLKLLRIPSKDLFSEQFYDALNYDYFGLEKYRDKCKKAYTSDKRIRSKKICEKILRHLENSTIWNDENSGYDVCILLNYWVYDTLTALFGADNNAKIVAAFGKLQPIWNELIADDKQPAFFNKCAPDHDIPSQNDWKSRKELYDYCVNYALIESVSKYYNVKCRDYYKYIEGKTSLYTYFEQLCNTNEEKCPKSFKRCQAYNPTLVLHKLECHEKIKAERSAAEKDLALQNSLRQEFGSNSDTEKTSENSEIGKKVGHSVIGIAPVVLTAYVLYKYTPIRSWIHKLGGTNQHSISDMDGGEMESFLYNTQGSGNMFFGDTENYISYQPM</sequence>
<proteinExistence type="predicted"/>
<dbReference type="AlphaFoldDB" id="A0A1A8WL03"/>
<protein>
    <submittedName>
        <fullName evidence="1">PIR Superfamily Protein</fullName>
    </submittedName>
</protein>
<dbReference type="InterPro" id="IPR008780">
    <property type="entry name" value="Plasmodium_Vir"/>
</dbReference>
<evidence type="ECO:0000313" key="1">
    <source>
        <dbReference type="EMBL" id="SBS92834.1"/>
    </source>
</evidence>
<dbReference type="Proteomes" id="UP000078560">
    <property type="component" value="Unassembled WGS sequence"/>
</dbReference>
<evidence type="ECO:0000313" key="2">
    <source>
        <dbReference type="Proteomes" id="UP000078560"/>
    </source>
</evidence>